<dbReference type="Proteomes" id="UP000634476">
    <property type="component" value="Unassembled WGS sequence"/>
</dbReference>
<sequence>MKKISVLVGAALLTAGCRLAQDSPAGPPAPPAQAASSPPASPRSPSLSPSAAASLPAEQVIGSREITGNNWYKVRVDLYAVQRQEKLITVNFAATVLEHDRASGWDVGSTFSAVPSDTPTVDGVYLVDTKNARKHLVATDAEGKCLCSSGLVEIDTDRTIVFSATFAAPPADVGTVDVFIPRAGTFKNVPLG</sequence>
<evidence type="ECO:0000313" key="3">
    <source>
        <dbReference type="EMBL" id="GII02749.1"/>
    </source>
</evidence>
<dbReference type="PROSITE" id="PS51257">
    <property type="entry name" value="PROKAR_LIPOPROTEIN"/>
    <property type="match status" value="1"/>
</dbReference>
<evidence type="ECO:0000313" key="4">
    <source>
        <dbReference type="Proteomes" id="UP000634476"/>
    </source>
</evidence>
<evidence type="ECO:0008006" key="5">
    <source>
        <dbReference type="Google" id="ProtNLM"/>
    </source>
</evidence>
<dbReference type="EMBL" id="BOOK01000034">
    <property type="protein sequence ID" value="GII02749.1"/>
    <property type="molecule type" value="Genomic_DNA"/>
</dbReference>
<evidence type="ECO:0000256" key="1">
    <source>
        <dbReference type="SAM" id="MobiDB-lite"/>
    </source>
</evidence>
<feature type="region of interest" description="Disordered" evidence="1">
    <location>
        <begin position="22"/>
        <end position="53"/>
    </location>
</feature>
<name>A0A8J3T8A1_9ACTN</name>
<feature type="signal peptide" evidence="2">
    <location>
        <begin position="1"/>
        <end position="20"/>
    </location>
</feature>
<keyword evidence="4" id="KW-1185">Reference proteome</keyword>
<protein>
    <recommendedName>
        <fullName evidence="5">Lipoprotein</fullName>
    </recommendedName>
</protein>
<evidence type="ECO:0000256" key="2">
    <source>
        <dbReference type="SAM" id="SignalP"/>
    </source>
</evidence>
<gene>
    <name evidence="3" type="ORF">Pta02_47570</name>
</gene>
<feature type="compositionally biased region" description="Low complexity" evidence="1">
    <location>
        <begin position="32"/>
        <end position="53"/>
    </location>
</feature>
<dbReference type="AlphaFoldDB" id="A0A8J3T8A1"/>
<proteinExistence type="predicted"/>
<accession>A0A8J3T8A1</accession>
<comment type="caution">
    <text evidence="3">The sequence shown here is derived from an EMBL/GenBank/DDBJ whole genome shotgun (WGS) entry which is preliminary data.</text>
</comment>
<keyword evidence="2" id="KW-0732">Signal</keyword>
<organism evidence="3 4">
    <name type="scientific">Planobispora takensis</name>
    <dbReference type="NCBI Taxonomy" id="1367882"/>
    <lineage>
        <taxon>Bacteria</taxon>
        <taxon>Bacillati</taxon>
        <taxon>Actinomycetota</taxon>
        <taxon>Actinomycetes</taxon>
        <taxon>Streptosporangiales</taxon>
        <taxon>Streptosporangiaceae</taxon>
        <taxon>Planobispora</taxon>
    </lineage>
</organism>
<feature type="chain" id="PRO_5039565180" description="Lipoprotein" evidence="2">
    <location>
        <begin position="21"/>
        <end position="192"/>
    </location>
</feature>
<reference evidence="3" key="1">
    <citation type="submission" date="2021-01" db="EMBL/GenBank/DDBJ databases">
        <title>Whole genome shotgun sequence of Planobispora takensis NBRC 109077.</title>
        <authorList>
            <person name="Komaki H."/>
            <person name="Tamura T."/>
        </authorList>
    </citation>
    <scope>NUCLEOTIDE SEQUENCE</scope>
    <source>
        <strain evidence="3">NBRC 109077</strain>
    </source>
</reference>